<evidence type="ECO:0000313" key="4">
    <source>
        <dbReference type="Proteomes" id="UP000600588"/>
    </source>
</evidence>
<evidence type="ECO:0000259" key="2">
    <source>
        <dbReference type="Pfam" id="PF10099"/>
    </source>
</evidence>
<dbReference type="EMBL" id="JACVXB010000003">
    <property type="protein sequence ID" value="MBD0832039.1"/>
    <property type="molecule type" value="Genomic_DNA"/>
</dbReference>
<accession>A0A8J6Q2E8</accession>
<organism evidence="3 4">
    <name type="scientific">Aestuariibaculum sediminum</name>
    <dbReference type="NCBI Taxonomy" id="2770637"/>
    <lineage>
        <taxon>Bacteria</taxon>
        <taxon>Pseudomonadati</taxon>
        <taxon>Bacteroidota</taxon>
        <taxon>Flavobacteriia</taxon>
        <taxon>Flavobacteriales</taxon>
        <taxon>Flavobacteriaceae</taxon>
    </lineage>
</organism>
<keyword evidence="1" id="KW-0732">Signal</keyword>
<protein>
    <submittedName>
        <fullName evidence="3">Anti-sigma factor</fullName>
    </submittedName>
</protein>
<feature type="domain" description="Anti-sigma K factor RskA C-terminal" evidence="2">
    <location>
        <begin position="25"/>
        <end position="99"/>
    </location>
</feature>
<dbReference type="PROSITE" id="PS51257">
    <property type="entry name" value="PROKAR_LIPOPROTEIN"/>
    <property type="match status" value="1"/>
</dbReference>
<dbReference type="Proteomes" id="UP000600588">
    <property type="component" value="Unassembled WGS sequence"/>
</dbReference>
<reference evidence="3 4" key="1">
    <citation type="submission" date="2020-09" db="EMBL/GenBank/DDBJ databases">
        <title>TT11 complete genome.</title>
        <authorList>
            <person name="Wu Z."/>
        </authorList>
    </citation>
    <scope>NUCLEOTIDE SEQUENCE [LARGE SCALE GENOMIC DNA]</scope>
    <source>
        <strain evidence="3 4">TT11</strain>
    </source>
</reference>
<feature type="signal peptide" evidence="1">
    <location>
        <begin position="1"/>
        <end position="20"/>
    </location>
</feature>
<dbReference type="AlphaFoldDB" id="A0A8J6Q2E8"/>
<name>A0A8J6Q2E8_9FLAO</name>
<sequence length="288" mass="30496">MMKKTFILLLVLTSFVFSCSDDDDNTSNTLTLNLQGLEALGDDFVYEGWIIVNGAPISTGVFSSVTFPQEFTVSAKDLQLATTFVLSIEPKNDTDPAPSNTKILAGDFALNQAIINSKAVVGDFSESSGKYILATPTNGNNTNEFSGVWFLDLSSGSPATGLDLPELNSGWKYEGWVVMNGQPISTGTFSSVSGFDDNATTSTFKGSINDGPPFPGEDYIQNAPTGLTFPTDLRGAVTVISVEPYPDNSSAPFAFKPLMANIPTNAADHATLSLTVGPLSELTGTVSR</sequence>
<feature type="chain" id="PRO_5035267572" evidence="1">
    <location>
        <begin position="21"/>
        <end position="288"/>
    </location>
</feature>
<dbReference type="Pfam" id="PF10099">
    <property type="entry name" value="RskA_C"/>
    <property type="match status" value="1"/>
</dbReference>
<dbReference type="InterPro" id="IPR018764">
    <property type="entry name" value="RskA_C"/>
</dbReference>
<comment type="caution">
    <text evidence="3">The sequence shown here is derived from an EMBL/GenBank/DDBJ whole genome shotgun (WGS) entry which is preliminary data.</text>
</comment>
<evidence type="ECO:0000256" key="1">
    <source>
        <dbReference type="SAM" id="SignalP"/>
    </source>
</evidence>
<gene>
    <name evidence="3" type="ORF">ICJ83_07840</name>
</gene>
<proteinExistence type="predicted"/>
<dbReference type="GO" id="GO:0005886">
    <property type="term" value="C:plasma membrane"/>
    <property type="evidence" value="ECO:0007669"/>
    <property type="project" value="InterPro"/>
</dbReference>
<evidence type="ECO:0000313" key="3">
    <source>
        <dbReference type="EMBL" id="MBD0832039.1"/>
    </source>
</evidence>
<dbReference type="RefSeq" id="WP_188229834.1">
    <property type="nucleotide sequence ID" value="NZ_JACVXB010000003.1"/>
</dbReference>
<keyword evidence="4" id="KW-1185">Reference proteome</keyword>